<gene>
    <name evidence="2" type="ORF">FOZ60_013156</name>
</gene>
<proteinExistence type="predicted"/>
<evidence type="ECO:0000313" key="3">
    <source>
        <dbReference type="Proteomes" id="UP000541610"/>
    </source>
</evidence>
<evidence type="ECO:0000313" key="2">
    <source>
        <dbReference type="EMBL" id="KAF4692487.1"/>
    </source>
</evidence>
<dbReference type="EMBL" id="JABANP010000059">
    <property type="protein sequence ID" value="KAF4692487.1"/>
    <property type="molecule type" value="Genomic_DNA"/>
</dbReference>
<comment type="caution">
    <text evidence="2">The sequence shown here is derived from an EMBL/GenBank/DDBJ whole genome shotgun (WGS) entry which is preliminary data.</text>
</comment>
<reference evidence="2 3" key="1">
    <citation type="submission" date="2020-04" db="EMBL/GenBank/DDBJ databases">
        <title>Perkinsus olseni comparative genomics.</title>
        <authorList>
            <person name="Bogema D.R."/>
        </authorList>
    </citation>
    <scope>NUCLEOTIDE SEQUENCE [LARGE SCALE GENOMIC DNA]</scope>
    <source>
        <strain evidence="2">00978-12</strain>
    </source>
</reference>
<evidence type="ECO:0000256" key="1">
    <source>
        <dbReference type="SAM" id="MobiDB-lite"/>
    </source>
</evidence>
<feature type="region of interest" description="Disordered" evidence="1">
    <location>
        <begin position="887"/>
        <end position="908"/>
    </location>
</feature>
<feature type="region of interest" description="Disordered" evidence="1">
    <location>
        <begin position="836"/>
        <end position="860"/>
    </location>
</feature>
<dbReference type="OrthoDB" id="425947at2759"/>
<protein>
    <submittedName>
        <fullName evidence="2">Uncharacterized protein</fullName>
    </submittedName>
</protein>
<sequence>MLALGGRTEEVSYHVASLMELAKSRDRVAMDDPRFLSMLAQVARHRTSFTTQMLCGVVEALGRLGRSDLLSDTYTTLILSSLEYLGSDVLTVVAKTYAMHNIQGEGAQKIFVVLDQRLQEERNTFTLVDLCTAILSSEIYRERNPSNTRRTLDYTAILPDLVAAKERLSTPELADALRAFSIACRRQPEERDGGIRDLADALLASEEPPPQLASSVTSLLDLDLPDHAHRLLRRHLTTADESPGKRHSAREAVGLIRVMTRLHKSREAETRKWWQPTVDALYLDVIAGLVDLDTTQSLHLLRAIAQGRVSRVCPSKELKKEVIPLLMTEVLREIRSLPPSTVAFALRCCVKLQYWDSDFLAGASKVFLDRMEEYLGGLSGRGPPMRGLVPASSLTLYNTLVQSSGMRVFEYPSRALASCLWALTKAGLDSKEVAEKAVLCARDRVMEMTPQDATTITWTMARARFRADALKYLTPMLSRALREERMNARDKAMLLWTIAEHSSDGLLEDPPLEDLSTLAEGITRDLQASLISDSFTNADIIVLLLSYSRLAQCGRSPEDAKTAILSLHRALYGRVNSLDLSSLCFAWFLIAVSEFSDPALQGPIALATAQKMSRPGITASPQDAANAILALQKSSGIDDIEKLIREPLRTACMKAIVDEPRKGRDEGMTLNASKGIIAPRLGSEEVDRIVSALTDCAPGFSQQQQVRCLMSLAKLLKRHGKSKENELLAAIVKVQDALLLTASNSRPKGSDLLAMCWSQLKLTQYLTRTGGSLSQGNRKFLSRLRRTMHHAVEQRRIPWPELCENIQLLHSAGVFDSLSYEAKSELWRSASYRQKKGVPRPERRDASLGAGVDPRSGLKGLHKKFRTPAATKHAYFQISENKLVEEKTEPEEEELFDKDRIYGGMQPSRKIPAQSFIEQVRRLKEQEGRNAG</sequence>
<name>A0A7J6P9E1_PEROL</name>
<dbReference type="Proteomes" id="UP000541610">
    <property type="component" value="Unassembled WGS sequence"/>
</dbReference>
<organism evidence="2 3">
    <name type="scientific">Perkinsus olseni</name>
    <name type="common">Perkinsus atlanticus</name>
    <dbReference type="NCBI Taxonomy" id="32597"/>
    <lineage>
        <taxon>Eukaryota</taxon>
        <taxon>Sar</taxon>
        <taxon>Alveolata</taxon>
        <taxon>Perkinsozoa</taxon>
        <taxon>Perkinsea</taxon>
        <taxon>Perkinsida</taxon>
        <taxon>Perkinsidae</taxon>
        <taxon>Perkinsus</taxon>
    </lineage>
</organism>
<dbReference type="AlphaFoldDB" id="A0A7J6P9E1"/>
<accession>A0A7J6P9E1</accession>